<evidence type="ECO:0000259" key="1">
    <source>
        <dbReference type="Pfam" id="PF14230"/>
    </source>
</evidence>
<dbReference type="Pfam" id="PF14230">
    <property type="entry name" value="DUF4333"/>
    <property type="match status" value="1"/>
</dbReference>
<evidence type="ECO:0000313" key="3">
    <source>
        <dbReference type="Proteomes" id="UP001474181"/>
    </source>
</evidence>
<dbReference type="RefSeq" id="WP_350777417.1">
    <property type="nucleotide sequence ID" value="NZ_JBEPEK010000020.1"/>
</dbReference>
<dbReference type="EMBL" id="JBEPEK010000020">
    <property type="protein sequence ID" value="MER7178770.1"/>
    <property type="molecule type" value="Genomic_DNA"/>
</dbReference>
<comment type="caution">
    <text evidence="2">The sequence shown here is derived from an EMBL/GenBank/DDBJ whole genome shotgun (WGS) entry which is preliminary data.</text>
</comment>
<gene>
    <name evidence="2" type="ORF">ABT404_04630</name>
</gene>
<organism evidence="2 3">
    <name type="scientific">Streptomyces hyaluromycini</name>
    <dbReference type="NCBI Taxonomy" id="1377993"/>
    <lineage>
        <taxon>Bacteria</taxon>
        <taxon>Bacillati</taxon>
        <taxon>Actinomycetota</taxon>
        <taxon>Actinomycetes</taxon>
        <taxon>Kitasatosporales</taxon>
        <taxon>Streptomycetaceae</taxon>
        <taxon>Streptomyces</taxon>
    </lineage>
</organism>
<dbReference type="InterPro" id="IPR025637">
    <property type="entry name" value="DUF4333"/>
</dbReference>
<reference evidence="2 3" key="1">
    <citation type="submission" date="2024-06" db="EMBL/GenBank/DDBJ databases">
        <title>The Natural Products Discovery Center: Release of the First 8490 Sequenced Strains for Exploring Actinobacteria Biosynthetic Diversity.</title>
        <authorList>
            <person name="Kalkreuter E."/>
            <person name="Kautsar S.A."/>
            <person name="Yang D."/>
            <person name="Bader C.D."/>
            <person name="Teijaro C.N."/>
            <person name="Fluegel L."/>
            <person name="Davis C.M."/>
            <person name="Simpson J.R."/>
            <person name="Lauterbach L."/>
            <person name="Steele A.D."/>
            <person name="Gui C."/>
            <person name="Meng S."/>
            <person name="Li G."/>
            <person name="Viehrig K."/>
            <person name="Ye F."/>
            <person name="Su P."/>
            <person name="Kiefer A.F."/>
            <person name="Nichols A."/>
            <person name="Cepeda A.J."/>
            <person name="Yan W."/>
            <person name="Fan B."/>
            <person name="Jiang Y."/>
            <person name="Adhikari A."/>
            <person name="Zheng C.-J."/>
            <person name="Schuster L."/>
            <person name="Cowan T.M."/>
            <person name="Smanski M.J."/>
            <person name="Chevrette M.G."/>
            <person name="De Carvalho L.P.S."/>
            <person name="Shen B."/>
        </authorList>
    </citation>
    <scope>NUCLEOTIDE SEQUENCE [LARGE SCALE GENOMIC DNA]</scope>
    <source>
        <strain evidence="2 3">NPDC000234</strain>
    </source>
</reference>
<proteinExistence type="predicted"/>
<accession>A0ABV1WQI8</accession>
<protein>
    <submittedName>
        <fullName evidence="2">DUF4333 domain-containing protein</fullName>
    </submittedName>
</protein>
<name>A0ABV1WQI8_9ACTN</name>
<sequence>MKRIVIALAVAAVLAGGVVTAWNVFDNSSVATASGADHTVPRTEVEKLAKENYAIPFFQEGPQSVTCPSGLHAKMDYTVRCTAVFKGKSSTMLISVTAVHGDRVSFDYGLEK</sequence>
<keyword evidence="3" id="KW-1185">Reference proteome</keyword>
<evidence type="ECO:0000313" key="2">
    <source>
        <dbReference type="EMBL" id="MER7178770.1"/>
    </source>
</evidence>
<feature type="domain" description="DUF4333" evidence="1">
    <location>
        <begin position="33"/>
        <end position="101"/>
    </location>
</feature>
<dbReference type="Proteomes" id="UP001474181">
    <property type="component" value="Unassembled WGS sequence"/>
</dbReference>